<proteinExistence type="predicted"/>
<evidence type="ECO:0000256" key="1">
    <source>
        <dbReference type="SAM" id="MobiDB-lite"/>
    </source>
</evidence>
<gene>
    <name evidence="2" type="ORF">Tci_592863</name>
</gene>
<reference evidence="2" key="1">
    <citation type="journal article" date="2019" name="Sci. Rep.">
        <title>Draft genome of Tanacetum cinerariifolium, the natural source of mosquito coil.</title>
        <authorList>
            <person name="Yamashiro T."/>
            <person name="Shiraishi A."/>
            <person name="Satake H."/>
            <person name="Nakayama K."/>
        </authorList>
    </citation>
    <scope>NUCLEOTIDE SEQUENCE</scope>
</reference>
<dbReference type="AlphaFoldDB" id="A0A699JAH6"/>
<feature type="region of interest" description="Disordered" evidence="1">
    <location>
        <begin position="238"/>
        <end position="262"/>
    </location>
</feature>
<feature type="compositionally biased region" description="Polar residues" evidence="1">
    <location>
        <begin position="249"/>
        <end position="262"/>
    </location>
</feature>
<comment type="caution">
    <text evidence="2">The sequence shown here is derived from an EMBL/GenBank/DDBJ whole genome shotgun (WGS) entry which is preliminary data.</text>
</comment>
<name>A0A699JAH6_TANCI</name>
<dbReference type="EMBL" id="BKCJ010385895">
    <property type="protein sequence ID" value="GFA20891.1"/>
    <property type="molecule type" value="Genomic_DNA"/>
</dbReference>
<protein>
    <submittedName>
        <fullName evidence="2">Uncharacterized protein</fullName>
    </submittedName>
</protein>
<accession>A0A699JAH6</accession>
<sequence>MQHVNTKILKENKNLRTKLKELTAITETWLNSSNKVNQCISEQIPSQKKRILRVDQLTEDLSSSGQEDLVFLKSLADDTKVSIPGVERPWLSKDEGFILPNHDTGRILLAESQRNTIDPSVAVSDSSSTDYDSTNVSLVCSTPLPPLKKLDGVESIHGPKTIKSNFTSKFTFKAENLKGVIINEPSSALAKDNKSFSASKLNSAPVGKLKSVKIKDDPPLAIVMKELNNLELQFSKSQSSYSRSKQPLEVQNTLQNTIQKEL</sequence>
<evidence type="ECO:0000313" key="2">
    <source>
        <dbReference type="EMBL" id="GFA20891.1"/>
    </source>
</evidence>
<organism evidence="2">
    <name type="scientific">Tanacetum cinerariifolium</name>
    <name type="common">Dalmatian daisy</name>
    <name type="synonym">Chrysanthemum cinerariifolium</name>
    <dbReference type="NCBI Taxonomy" id="118510"/>
    <lineage>
        <taxon>Eukaryota</taxon>
        <taxon>Viridiplantae</taxon>
        <taxon>Streptophyta</taxon>
        <taxon>Embryophyta</taxon>
        <taxon>Tracheophyta</taxon>
        <taxon>Spermatophyta</taxon>
        <taxon>Magnoliopsida</taxon>
        <taxon>eudicotyledons</taxon>
        <taxon>Gunneridae</taxon>
        <taxon>Pentapetalae</taxon>
        <taxon>asterids</taxon>
        <taxon>campanulids</taxon>
        <taxon>Asterales</taxon>
        <taxon>Asteraceae</taxon>
        <taxon>Asteroideae</taxon>
        <taxon>Anthemideae</taxon>
        <taxon>Anthemidinae</taxon>
        <taxon>Tanacetum</taxon>
    </lineage>
</organism>